<gene>
    <name evidence="3" type="ORF">ACJMK2_020511</name>
</gene>
<organism evidence="3 4">
    <name type="scientific">Sinanodonta woodiana</name>
    <name type="common">Chinese pond mussel</name>
    <name type="synonym">Anodonta woodiana</name>
    <dbReference type="NCBI Taxonomy" id="1069815"/>
    <lineage>
        <taxon>Eukaryota</taxon>
        <taxon>Metazoa</taxon>
        <taxon>Spiralia</taxon>
        <taxon>Lophotrochozoa</taxon>
        <taxon>Mollusca</taxon>
        <taxon>Bivalvia</taxon>
        <taxon>Autobranchia</taxon>
        <taxon>Heteroconchia</taxon>
        <taxon>Palaeoheterodonta</taxon>
        <taxon>Unionida</taxon>
        <taxon>Unionoidea</taxon>
        <taxon>Unionidae</taxon>
        <taxon>Unioninae</taxon>
        <taxon>Sinanodonta</taxon>
    </lineage>
</organism>
<feature type="compositionally biased region" description="Low complexity" evidence="1">
    <location>
        <begin position="195"/>
        <end position="258"/>
    </location>
</feature>
<evidence type="ECO:0000313" key="4">
    <source>
        <dbReference type="Proteomes" id="UP001634394"/>
    </source>
</evidence>
<dbReference type="PANTHER" id="PTHR34257:SF2">
    <property type="entry name" value="E3 UBIQUITIN LIGASE TRAF3IP2"/>
    <property type="match status" value="1"/>
</dbReference>
<feature type="region of interest" description="Disordered" evidence="1">
    <location>
        <begin position="188"/>
        <end position="260"/>
    </location>
</feature>
<dbReference type="AlphaFoldDB" id="A0ABD3TZH0"/>
<dbReference type="Proteomes" id="UP001634394">
    <property type="component" value="Unassembled WGS sequence"/>
</dbReference>
<feature type="compositionally biased region" description="Polar residues" evidence="1">
    <location>
        <begin position="106"/>
        <end position="125"/>
    </location>
</feature>
<name>A0ABD3TZH0_SINWO</name>
<sequence>MRDMEQALLELNLEAVRILHKEKNLQLLDRAYHAFSEGCHSIDTNTEPSICNCYACINPNMSRESTVRNFHTPRIYESRQFVHETERKPPVGHHSTPRTYVLHPSLSGTTATSRNTITPLETPQQRGGFGIGPFTASPNMELQEQRNLLNPFNRQMSCSGQFHGIRCECLNTFSGRISHVPNLQYTQNIPGNDESGYTQGQSGYTQGQSGYMQGQNGYTQGQSGYTQGQTGYTQGQSGNTQGQSGYTQGQSGYTQGQSFHGTRTMQQDLNSQDVVISPDDNCQISDEEGICTCDTFSSELHYSDFPGHNEDHQQTSQHSENSCCLLSDETFVKHSYDQEEVDYSQCTCSSPTNIQNNELRLSVNISLSNPDLENLQNKEKHRMENKRNSMDVKKTDSFSDGKENGNCNRSMNPSQRGPGFSVFVTYSRHSREHVKEVIELCTKLKEYGIRVRVDLSGDQAKDLFKNKHDWLDENLKRARFVIVCISPTYSEDVDHPCSDSEPIPDISRLDVRFIFDYLRTEYHGNCSRNKRVIPVIFENSGANRNHVPNFMRTTIVYNYPQKVDSIIAFLQSNSPEKLKSK</sequence>
<dbReference type="SUPFAM" id="SSF52200">
    <property type="entry name" value="Toll/Interleukin receptor TIR domain"/>
    <property type="match status" value="1"/>
</dbReference>
<reference evidence="3 4" key="1">
    <citation type="submission" date="2024-11" db="EMBL/GenBank/DDBJ databases">
        <title>Chromosome-level genome assembly of the freshwater bivalve Anodonta woodiana.</title>
        <authorList>
            <person name="Chen X."/>
        </authorList>
    </citation>
    <scope>NUCLEOTIDE SEQUENCE [LARGE SCALE GENOMIC DNA]</scope>
    <source>
        <strain evidence="3">MN2024</strain>
        <tissue evidence="3">Gills</tissue>
    </source>
</reference>
<keyword evidence="4" id="KW-1185">Reference proteome</keyword>
<dbReference type="InterPro" id="IPR053047">
    <property type="entry name" value="E3_ubiq_ligase_TRAF3IP2"/>
</dbReference>
<feature type="domain" description="SEFIR" evidence="2">
    <location>
        <begin position="419"/>
        <end position="568"/>
    </location>
</feature>
<feature type="compositionally biased region" description="Basic and acidic residues" evidence="1">
    <location>
        <begin position="379"/>
        <end position="403"/>
    </location>
</feature>
<dbReference type="PROSITE" id="PS51534">
    <property type="entry name" value="SEFIR"/>
    <property type="match status" value="1"/>
</dbReference>
<evidence type="ECO:0000259" key="2">
    <source>
        <dbReference type="PROSITE" id="PS51534"/>
    </source>
</evidence>
<feature type="region of interest" description="Disordered" evidence="1">
    <location>
        <begin position="86"/>
        <end position="130"/>
    </location>
</feature>
<proteinExistence type="predicted"/>
<dbReference type="EMBL" id="JBJQND010000017">
    <property type="protein sequence ID" value="KAL3842507.1"/>
    <property type="molecule type" value="Genomic_DNA"/>
</dbReference>
<dbReference type="Pfam" id="PF08357">
    <property type="entry name" value="SEFIR"/>
    <property type="match status" value="1"/>
</dbReference>
<dbReference type="Gene3D" id="3.40.50.11530">
    <property type="match status" value="1"/>
</dbReference>
<dbReference type="PANTHER" id="PTHR34257">
    <property type="entry name" value="ADAPTER PROTEIN CIKS"/>
    <property type="match status" value="1"/>
</dbReference>
<dbReference type="InterPro" id="IPR035897">
    <property type="entry name" value="Toll_tir_struct_dom_sf"/>
</dbReference>
<comment type="caution">
    <text evidence="3">The sequence shown here is derived from an EMBL/GenBank/DDBJ whole genome shotgun (WGS) entry which is preliminary data.</text>
</comment>
<feature type="region of interest" description="Disordered" evidence="1">
    <location>
        <begin position="379"/>
        <end position="412"/>
    </location>
</feature>
<dbReference type="InterPro" id="IPR013568">
    <property type="entry name" value="SEFIR_dom"/>
</dbReference>
<accession>A0ABD3TZH0</accession>
<evidence type="ECO:0000313" key="3">
    <source>
        <dbReference type="EMBL" id="KAL3842507.1"/>
    </source>
</evidence>
<protein>
    <recommendedName>
        <fullName evidence="2">SEFIR domain-containing protein</fullName>
    </recommendedName>
</protein>
<evidence type="ECO:0000256" key="1">
    <source>
        <dbReference type="SAM" id="MobiDB-lite"/>
    </source>
</evidence>